<proteinExistence type="predicted"/>
<dbReference type="InterPro" id="IPR013785">
    <property type="entry name" value="Aldolase_TIM"/>
</dbReference>
<comment type="caution">
    <text evidence="2">The sequence shown here is derived from an EMBL/GenBank/DDBJ whole genome shotgun (WGS) entry which is preliminary data.</text>
</comment>
<dbReference type="InterPro" id="IPR036206">
    <property type="entry name" value="ThiamineP_synth_sf"/>
</dbReference>
<reference evidence="2" key="1">
    <citation type="submission" date="2014-02" db="EMBL/GenBank/DDBJ databases">
        <title>Expanding our view of genomic diversity in Candidatus Accumulibacter clades.</title>
        <authorList>
            <person name="Skennerton C.T."/>
            <person name="Barr J.J."/>
            <person name="Slater F.R."/>
            <person name="Bond P.L."/>
            <person name="Tyson G.W."/>
        </authorList>
    </citation>
    <scope>NUCLEOTIDE SEQUENCE [LARGE SCALE GENOMIC DNA]</scope>
</reference>
<evidence type="ECO:0000259" key="1">
    <source>
        <dbReference type="Pfam" id="PF02581"/>
    </source>
</evidence>
<dbReference type="Gene3D" id="3.20.20.70">
    <property type="entry name" value="Aldolase class I"/>
    <property type="match status" value="1"/>
</dbReference>
<dbReference type="Proteomes" id="UP000020218">
    <property type="component" value="Unassembled WGS sequence"/>
</dbReference>
<dbReference type="Pfam" id="PF02581">
    <property type="entry name" value="TMP-TENI"/>
    <property type="match status" value="1"/>
</dbReference>
<evidence type="ECO:0000313" key="2">
    <source>
        <dbReference type="EMBL" id="EXI67104.1"/>
    </source>
</evidence>
<evidence type="ECO:0000313" key="3">
    <source>
        <dbReference type="Proteomes" id="UP000020218"/>
    </source>
</evidence>
<organism evidence="2 3">
    <name type="scientific">Candidatus Accumulibacter adjunctus</name>
    <dbReference type="NCBI Taxonomy" id="1454001"/>
    <lineage>
        <taxon>Bacteria</taxon>
        <taxon>Pseudomonadati</taxon>
        <taxon>Pseudomonadota</taxon>
        <taxon>Betaproteobacteria</taxon>
        <taxon>Candidatus Accumulibacter</taxon>
    </lineage>
</organism>
<dbReference type="InterPro" id="IPR022998">
    <property type="entry name" value="ThiamineP_synth_TenI"/>
</dbReference>
<accession>A0A011PLC4</accession>
<dbReference type="STRING" id="1454001.AW08_02206"/>
<sequence>MINDDAQLAHAVGAQGLHLSSSRLWEIDQRPDFERISASCHRAADLARAAQLGLDVVVLGPVLPTASHPRSNGIGGTEFSRWWCSIAPFLSAPRSYRLQESGNACWFESFPDSPQSLVNLSLGNQ</sequence>
<name>A0A011PLC4_9PROT</name>
<dbReference type="SUPFAM" id="SSF51391">
    <property type="entry name" value="Thiamin phosphate synthase"/>
    <property type="match status" value="1"/>
</dbReference>
<dbReference type="AlphaFoldDB" id="A0A011PLC4"/>
<dbReference type="CDD" id="cd00564">
    <property type="entry name" value="TMP_TenI"/>
    <property type="match status" value="1"/>
</dbReference>
<dbReference type="GO" id="GO:0009228">
    <property type="term" value="P:thiamine biosynthetic process"/>
    <property type="evidence" value="ECO:0007669"/>
    <property type="project" value="UniProtKB-KW"/>
</dbReference>
<gene>
    <name evidence="2" type="ORF">AW08_02206</name>
</gene>
<feature type="domain" description="Thiamine phosphate synthase/TenI" evidence="1">
    <location>
        <begin position="1"/>
        <end position="87"/>
    </location>
</feature>
<keyword evidence="3" id="KW-1185">Reference proteome</keyword>
<protein>
    <submittedName>
        <fullName evidence="2">Thiamine-phosphate pyrophosphorylase</fullName>
    </submittedName>
</protein>
<dbReference type="EMBL" id="JFAX01000012">
    <property type="protein sequence ID" value="EXI67104.1"/>
    <property type="molecule type" value="Genomic_DNA"/>
</dbReference>